<reference evidence="3" key="1">
    <citation type="submission" date="2023-06" db="EMBL/GenBank/DDBJ databases">
        <authorList>
            <person name="Kurt Z."/>
        </authorList>
    </citation>
    <scope>NUCLEOTIDE SEQUENCE</scope>
</reference>
<evidence type="ECO:0000256" key="2">
    <source>
        <dbReference type="SAM" id="MobiDB-lite"/>
    </source>
</evidence>
<dbReference type="Proteomes" id="UP001642409">
    <property type="component" value="Unassembled WGS sequence"/>
</dbReference>
<evidence type="ECO:0000313" key="7">
    <source>
        <dbReference type="Proteomes" id="UP001642409"/>
    </source>
</evidence>
<sequence>MPFTSNDARIYAQLGVQNKNMKKTTFKNKVQHMHQVLEERNLFSLVNNDVLNLGENNETDAEKIKKLYQAACKQIEQLNIQVKQLQNQQFEEKQLNIIQSKNPILRQILLKYEKEKNQIKKQHLSDNDKNAWMIRFIISKQAYELDVAIFNAPDARGMHRYLQYLQNDVLQSQSLINTEITAELFKKRLISYKIKHNIDNNIEVKGIISVEHISVYKTNKILKNVGEQCYLEKTPDAELKTLTVYMFNPIHDNYEPLPLVFHDNNSEFNKNIQLNVQKMQKYLEQNNYVTYGCIQTEREPELNIDEFLKKKTRNILSKLYKNEDLIPVMDPRTLLYNIYIAQTEKTVNLNFNAEGKQFNFQELIEIFSIEPRCFDKRSQLSYMLPYQVYSAVNIKYLLNNQNQPEDILPLLYFFLVYPLTCLFSQIDEIVYQKMLTLSLSTFIKLLPIARNAEAQNLTIPFPSKLIAECIFTLSFILTAINYNESVSFAALSCFKSRCFFNDLRITMQSNVLQNRSTNLFDLVNRKMVLDYCFESTGMKKPKSFIGTGSIEMKKTTVFKQSRILKDSEINQIENVSKAIIQTIQGQNNNNIVLEFIKEMFELEIKEDIYEKKQEYEDKFVKPKDKKFSKETSQSDYSYYSFSK</sequence>
<dbReference type="EMBL" id="CATOUU010001074">
    <property type="protein sequence ID" value="CAI9970499.1"/>
    <property type="molecule type" value="Genomic_DNA"/>
</dbReference>
<evidence type="ECO:0000313" key="3">
    <source>
        <dbReference type="EMBL" id="CAI9955761.1"/>
    </source>
</evidence>
<feature type="compositionally biased region" description="Polar residues" evidence="2">
    <location>
        <begin position="630"/>
        <end position="643"/>
    </location>
</feature>
<proteinExistence type="predicted"/>
<dbReference type="EMBL" id="CAXDID020000574">
    <property type="protein sequence ID" value="CAL6103968.1"/>
    <property type="molecule type" value="Genomic_DNA"/>
</dbReference>
<dbReference type="AlphaFoldDB" id="A0AA86QFE7"/>
<organism evidence="3">
    <name type="scientific">Hexamita inflata</name>
    <dbReference type="NCBI Taxonomy" id="28002"/>
    <lineage>
        <taxon>Eukaryota</taxon>
        <taxon>Metamonada</taxon>
        <taxon>Diplomonadida</taxon>
        <taxon>Hexamitidae</taxon>
        <taxon>Hexamitinae</taxon>
        <taxon>Hexamita</taxon>
    </lineage>
</organism>
<evidence type="ECO:0000256" key="1">
    <source>
        <dbReference type="SAM" id="Coils"/>
    </source>
</evidence>
<comment type="caution">
    <text evidence="3">The sequence shown here is derived from an EMBL/GenBank/DDBJ whole genome shotgun (WGS) entry which is preliminary data.</text>
</comment>
<evidence type="ECO:0000313" key="6">
    <source>
        <dbReference type="EMBL" id="CAL6103968.1"/>
    </source>
</evidence>
<name>A0AA86QFE7_9EUKA</name>
<evidence type="ECO:0000313" key="4">
    <source>
        <dbReference type="EMBL" id="CAI9970499.1"/>
    </source>
</evidence>
<keyword evidence="1" id="KW-0175">Coiled coil</keyword>
<reference evidence="5 7" key="2">
    <citation type="submission" date="2024-07" db="EMBL/GenBank/DDBJ databases">
        <authorList>
            <person name="Akdeniz Z."/>
        </authorList>
    </citation>
    <scope>NUCLEOTIDE SEQUENCE [LARGE SCALE GENOMIC DNA]</scope>
</reference>
<evidence type="ECO:0000313" key="5">
    <source>
        <dbReference type="EMBL" id="CAL6032312.1"/>
    </source>
</evidence>
<dbReference type="EMBL" id="CAXDID020000122">
    <property type="protein sequence ID" value="CAL6032312.1"/>
    <property type="molecule type" value="Genomic_DNA"/>
</dbReference>
<keyword evidence="7" id="KW-1185">Reference proteome</keyword>
<gene>
    <name evidence="5" type="ORF">HINF_LOCUS34424</name>
    <name evidence="3" type="ORF">HINF_LOCUS43406</name>
    <name evidence="4" type="ORF">HINF_LOCUS58144</name>
    <name evidence="6" type="ORF">HINF_LOCUS72455</name>
</gene>
<dbReference type="EMBL" id="CATOUU010000866">
    <property type="protein sequence ID" value="CAI9955761.1"/>
    <property type="molecule type" value="Genomic_DNA"/>
</dbReference>
<protein>
    <submittedName>
        <fullName evidence="3">Uncharacterized protein</fullName>
    </submittedName>
</protein>
<accession>A0AA86QFE7</accession>
<feature type="coiled-coil region" evidence="1">
    <location>
        <begin position="61"/>
        <end position="95"/>
    </location>
</feature>
<feature type="region of interest" description="Disordered" evidence="2">
    <location>
        <begin position="623"/>
        <end position="643"/>
    </location>
</feature>